<dbReference type="NCBIfam" id="TIGR04183">
    <property type="entry name" value="Por_Secre_tail"/>
    <property type="match status" value="1"/>
</dbReference>
<dbReference type="SUPFAM" id="SSF49265">
    <property type="entry name" value="Fibronectin type III"/>
    <property type="match status" value="1"/>
</dbReference>
<evidence type="ECO:0000259" key="3">
    <source>
        <dbReference type="Pfam" id="PF18962"/>
    </source>
</evidence>
<reference evidence="4 5" key="1">
    <citation type="submission" date="2016-10" db="EMBL/GenBank/DDBJ databases">
        <authorList>
            <person name="de Groot N.N."/>
        </authorList>
    </citation>
    <scope>NUCLEOTIDE SEQUENCE [LARGE SCALE GENOMIC DNA]</scope>
    <source>
        <strain evidence="4 5">CGMCC 1.12333</strain>
    </source>
</reference>
<proteinExistence type="predicted"/>
<dbReference type="RefSeq" id="WP_177229095.1">
    <property type="nucleotide sequence ID" value="NZ_FPBK01000005.1"/>
</dbReference>
<dbReference type="AlphaFoldDB" id="A0A1I7GN54"/>
<dbReference type="InterPro" id="IPR036116">
    <property type="entry name" value="FN3_sf"/>
</dbReference>
<evidence type="ECO:0000256" key="1">
    <source>
        <dbReference type="ARBA" id="ARBA00022729"/>
    </source>
</evidence>
<feature type="domain" description="Secretion system C-terminal sorting" evidence="3">
    <location>
        <begin position="296"/>
        <end position="367"/>
    </location>
</feature>
<evidence type="ECO:0000313" key="5">
    <source>
        <dbReference type="Proteomes" id="UP000199138"/>
    </source>
</evidence>
<sequence length="369" mass="41203">MKKSTLLILLMCATSYLFAQFPEKFNSGTSDTPEGWVSFIGDNGAGTAKNWSFSDTGEYAFLEPEDVSPETSEDWLVSPQFMVDGDSYNLSFRQMDFDTADNGSVYTIRISNGSQTNTNDFTTIATYYESDMQAAVFNPYYIDLSEYAGQNIYIAFVMEQQNGDYWYLDDINVTGNMSIPKAAENPTPYDTETNVVVNNPMTVGSIDMSWSAATTGDPASYYKIYFGESATELNYIGTISETSYTMNNCEDDTNYYWKVVPTNVAGDAIDVITWSFSTGNDTSLANDVFKDSMFEIYPNPASDFLHIKSKESLDQVQIVNQVGKQVMTLTTDHLNEFENSINIADLERGIYYVTVSSEGNVSSYKIVKS</sequence>
<keyword evidence="1 2" id="KW-0732">Signal</keyword>
<dbReference type="Gene3D" id="2.60.40.10">
    <property type="entry name" value="Immunoglobulins"/>
    <property type="match status" value="1"/>
</dbReference>
<evidence type="ECO:0000256" key="2">
    <source>
        <dbReference type="SAM" id="SignalP"/>
    </source>
</evidence>
<organism evidence="4 5">
    <name type="scientific">Pustulibacterium marinum</name>
    <dbReference type="NCBI Taxonomy" id="1224947"/>
    <lineage>
        <taxon>Bacteria</taxon>
        <taxon>Pseudomonadati</taxon>
        <taxon>Bacteroidota</taxon>
        <taxon>Flavobacteriia</taxon>
        <taxon>Flavobacteriales</taxon>
        <taxon>Flavobacteriaceae</taxon>
        <taxon>Pustulibacterium</taxon>
    </lineage>
</organism>
<keyword evidence="5" id="KW-1185">Reference proteome</keyword>
<feature type="signal peptide" evidence="2">
    <location>
        <begin position="1"/>
        <end position="19"/>
    </location>
</feature>
<dbReference type="InterPro" id="IPR026444">
    <property type="entry name" value="Secre_tail"/>
</dbReference>
<dbReference type="InterPro" id="IPR013783">
    <property type="entry name" value="Ig-like_fold"/>
</dbReference>
<gene>
    <name evidence="4" type="ORF">SAMN05216480_10594</name>
</gene>
<name>A0A1I7GN54_9FLAO</name>
<dbReference type="Pfam" id="PF18962">
    <property type="entry name" value="Por_Secre_tail"/>
    <property type="match status" value="1"/>
</dbReference>
<dbReference type="EMBL" id="FPBK01000005">
    <property type="protein sequence ID" value="SFU49696.1"/>
    <property type="molecule type" value="Genomic_DNA"/>
</dbReference>
<dbReference type="STRING" id="1224947.SAMN05216480_10594"/>
<protein>
    <submittedName>
        <fullName evidence="4">Por secretion system C-terminal sorting domain-containing protein</fullName>
    </submittedName>
</protein>
<dbReference type="NCBIfam" id="NF038128">
    <property type="entry name" value="choice_anch_J"/>
    <property type="match status" value="1"/>
</dbReference>
<accession>A0A1I7GN54</accession>
<dbReference type="Proteomes" id="UP000199138">
    <property type="component" value="Unassembled WGS sequence"/>
</dbReference>
<evidence type="ECO:0000313" key="4">
    <source>
        <dbReference type="EMBL" id="SFU49696.1"/>
    </source>
</evidence>
<feature type="chain" id="PRO_5011682592" evidence="2">
    <location>
        <begin position="20"/>
        <end position="369"/>
    </location>
</feature>